<reference evidence="2 3" key="2">
    <citation type="submission" date="2018-11" db="EMBL/GenBank/DDBJ databases">
        <authorList>
            <consortium name="Pathogen Informatics"/>
        </authorList>
    </citation>
    <scope>NUCLEOTIDE SEQUENCE [LARGE SCALE GENOMIC DNA]</scope>
</reference>
<dbReference type="Gene3D" id="2.60.40.10">
    <property type="entry name" value="Immunoglobulins"/>
    <property type="match status" value="1"/>
</dbReference>
<reference evidence="4" key="1">
    <citation type="submission" date="2016-06" db="UniProtKB">
        <authorList>
            <consortium name="WormBaseParasite"/>
        </authorList>
    </citation>
    <scope>IDENTIFICATION</scope>
</reference>
<keyword evidence="3" id="KW-1185">Reference proteome</keyword>
<proteinExistence type="predicted"/>
<feature type="domain" description="Immunoglobulin I-set" evidence="1">
    <location>
        <begin position="9"/>
        <end position="83"/>
    </location>
</feature>
<dbReference type="WBParaSite" id="GPUH_0000384801-mRNA-1">
    <property type="protein sequence ID" value="GPUH_0000384801-mRNA-1"/>
    <property type="gene ID" value="GPUH_0000384801"/>
</dbReference>
<dbReference type="Proteomes" id="UP000271098">
    <property type="component" value="Unassembled WGS sequence"/>
</dbReference>
<evidence type="ECO:0000313" key="2">
    <source>
        <dbReference type="EMBL" id="VDK41205.1"/>
    </source>
</evidence>
<protein>
    <submittedName>
        <fullName evidence="4">I-set domain-containing protein</fullName>
    </submittedName>
</protein>
<evidence type="ECO:0000259" key="1">
    <source>
        <dbReference type="Pfam" id="PF07679"/>
    </source>
</evidence>
<dbReference type="InterPro" id="IPR013098">
    <property type="entry name" value="Ig_I-set"/>
</dbReference>
<gene>
    <name evidence="2" type="ORF">GPUH_LOCUS3840</name>
</gene>
<dbReference type="Pfam" id="PF07679">
    <property type="entry name" value="I-set"/>
    <property type="match status" value="1"/>
</dbReference>
<organism evidence="4">
    <name type="scientific">Gongylonema pulchrum</name>
    <dbReference type="NCBI Taxonomy" id="637853"/>
    <lineage>
        <taxon>Eukaryota</taxon>
        <taxon>Metazoa</taxon>
        <taxon>Ecdysozoa</taxon>
        <taxon>Nematoda</taxon>
        <taxon>Chromadorea</taxon>
        <taxon>Rhabditida</taxon>
        <taxon>Spirurina</taxon>
        <taxon>Spiruromorpha</taxon>
        <taxon>Spiruroidea</taxon>
        <taxon>Gongylonematidae</taxon>
        <taxon>Gongylonema</taxon>
    </lineage>
</organism>
<accession>A0A183D550</accession>
<dbReference type="EMBL" id="UYRT01006842">
    <property type="protein sequence ID" value="VDK41205.1"/>
    <property type="molecule type" value="Genomic_DNA"/>
</dbReference>
<dbReference type="OrthoDB" id="504170at2759"/>
<dbReference type="AlphaFoldDB" id="A0A183D550"/>
<name>A0A183D550_9BILA</name>
<dbReference type="InterPro" id="IPR036179">
    <property type="entry name" value="Ig-like_dom_sf"/>
</dbReference>
<evidence type="ECO:0000313" key="3">
    <source>
        <dbReference type="Proteomes" id="UP000271098"/>
    </source>
</evidence>
<sequence>MQCVSADAPEFHDKPHIVQREGGNIIVIKVRAKSHLDMTAEWFKDDKPLKASDRIKMVTKQDDKDKEGFQYLLEIHGPQKDDQAK</sequence>
<dbReference type="InterPro" id="IPR013783">
    <property type="entry name" value="Ig-like_fold"/>
</dbReference>
<evidence type="ECO:0000313" key="4">
    <source>
        <dbReference type="WBParaSite" id="GPUH_0000384801-mRNA-1"/>
    </source>
</evidence>
<dbReference type="SUPFAM" id="SSF48726">
    <property type="entry name" value="Immunoglobulin"/>
    <property type="match status" value="1"/>
</dbReference>